<evidence type="ECO:0000259" key="9">
    <source>
        <dbReference type="Pfam" id="PF25917"/>
    </source>
</evidence>
<evidence type="ECO:0000256" key="1">
    <source>
        <dbReference type="ARBA" id="ARBA00004236"/>
    </source>
</evidence>
<dbReference type="Proteomes" id="UP000181962">
    <property type="component" value="Chromosome"/>
</dbReference>
<keyword evidence="3" id="KW-0813">Transport</keyword>
<evidence type="ECO:0000259" key="10">
    <source>
        <dbReference type="Pfam" id="PF25944"/>
    </source>
</evidence>
<dbReference type="Pfam" id="PF25876">
    <property type="entry name" value="HH_MFP_RND"/>
    <property type="match status" value="1"/>
</dbReference>
<dbReference type="InterPro" id="IPR058627">
    <property type="entry name" value="MdtA-like_C"/>
</dbReference>
<name>A0A1L3FIK4_BRAJP</name>
<organism evidence="12 13">
    <name type="scientific">Bradyrhizobium japonicum</name>
    <dbReference type="NCBI Taxonomy" id="375"/>
    <lineage>
        <taxon>Bacteria</taxon>
        <taxon>Pseudomonadati</taxon>
        <taxon>Pseudomonadota</taxon>
        <taxon>Alphaproteobacteria</taxon>
        <taxon>Hyphomicrobiales</taxon>
        <taxon>Nitrobacteraceae</taxon>
        <taxon>Bradyrhizobium</taxon>
    </lineage>
</organism>
<dbReference type="OrthoDB" id="9783047at2"/>
<proteinExistence type="inferred from homology"/>
<dbReference type="Pfam" id="PF25917">
    <property type="entry name" value="BSH_RND"/>
    <property type="match status" value="1"/>
</dbReference>
<dbReference type="PANTHER" id="PTHR30469">
    <property type="entry name" value="MULTIDRUG RESISTANCE PROTEIN MDTA"/>
    <property type="match status" value="1"/>
</dbReference>
<dbReference type="Pfam" id="PF25967">
    <property type="entry name" value="RND-MFP_C"/>
    <property type="match status" value="1"/>
</dbReference>
<dbReference type="NCBIfam" id="TIGR01730">
    <property type="entry name" value="RND_mfp"/>
    <property type="match status" value="1"/>
</dbReference>
<dbReference type="FunFam" id="2.40.420.20:FF:000001">
    <property type="entry name" value="Efflux RND transporter periplasmic adaptor subunit"/>
    <property type="match status" value="1"/>
</dbReference>
<dbReference type="SUPFAM" id="SSF111369">
    <property type="entry name" value="HlyD-like secretion proteins"/>
    <property type="match status" value="1"/>
</dbReference>
<dbReference type="PANTHER" id="PTHR30469:SF12">
    <property type="entry name" value="MULTIDRUG RESISTANCE PROTEIN MDTA"/>
    <property type="match status" value="1"/>
</dbReference>
<keyword evidence="4" id="KW-1003">Cell membrane</keyword>
<dbReference type="GO" id="GO:0030313">
    <property type="term" value="C:cell envelope"/>
    <property type="evidence" value="ECO:0007669"/>
    <property type="project" value="UniProtKB-SubCell"/>
</dbReference>
<dbReference type="Gene3D" id="2.40.420.20">
    <property type="match status" value="1"/>
</dbReference>
<evidence type="ECO:0000256" key="7">
    <source>
        <dbReference type="SAM" id="Coils"/>
    </source>
</evidence>
<dbReference type="AlphaFoldDB" id="A0A1L3FIK4"/>
<dbReference type="Gene3D" id="2.40.50.100">
    <property type="match status" value="1"/>
</dbReference>
<evidence type="ECO:0000256" key="6">
    <source>
        <dbReference type="ARBA" id="ARBA00023136"/>
    </source>
</evidence>
<dbReference type="EMBL" id="CP017637">
    <property type="protein sequence ID" value="APG13121.1"/>
    <property type="molecule type" value="Genomic_DNA"/>
</dbReference>
<dbReference type="InterPro" id="IPR006143">
    <property type="entry name" value="RND_pump_MFP"/>
</dbReference>
<feature type="domain" description="Multidrug resistance protein MdtA-like barrel-sandwich hybrid" evidence="9">
    <location>
        <begin position="71"/>
        <end position="210"/>
    </location>
</feature>
<evidence type="ECO:0000256" key="4">
    <source>
        <dbReference type="ARBA" id="ARBA00022475"/>
    </source>
</evidence>
<dbReference type="InterPro" id="IPR058626">
    <property type="entry name" value="MdtA-like_b-barrel"/>
</dbReference>
<reference evidence="12 13" key="1">
    <citation type="submission" date="2016-11" db="EMBL/GenBank/DDBJ databases">
        <title>Complete Genome Sequence of Bradyrhizobium sp. strain J5, an isolated from soybean nodule in Hokkaido.</title>
        <authorList>
            <person name="Kanehara K."/>
        </authorList>
    </citation>
    <scope>NUCLEOTIDE SEQUENCE [LARGE SCALE GENOMIC DNA]</scope>
    <source>
        <strain evidence="12 13">J5</strain>
    </source>
</reference>
<feature type="coiled-coil region" evidence="7">
    <location>
        <begin position="108"/>
        <end position="173"/>
    </location>
</feature>
<feature type="domain" description="Multidrug resistance protein MdtA-like alpha-helical hairpin" evidence="8">
    <location>
        <begin position="108"/>
        <end position="177"/>
    </location>
</feature>
<evidence type="ECO:0000259" key="8">
    <source>
        <dbReference type="Pfam" id="PF25876"/>
    </source>
</evidence>
<evidence type="ECO:0000259" key="11">
    <source>
        <dbReference type="Pfam" id="PF25967"/>
    </source>
</evidence>
<sequence>MKRNIAIALVALAAILVGAGLWFFAADRKPVVAAAPVPAAVPVVTAAVTGKDVPIYLRGIGTVIAYNTDVVRSQIQGQIVKIAFTEGQTVKAGDLLAQIDPRPYEAQIEQLTANRDRDQAQLTNAEANLSRYNKLGDKGYATPQLIETQTAQVAQLKAAVKADQAQIDEANVQLSYTRLTSAIPGITGVRQIDVGNVIHPTDPNGLVVVTQIEPISLLFTLPQTDLPVIQEHEAKGQLKVIAYSQDNKIKLGEGTLLLVNNEIAGTTGTVQLKATFANHEHRLWPGQLVNARLLLKIQKDALTVAGSAVQQGPNGSYVYVVAPNQTASLRPVHVAQISDGQALIDQGLKSGDTVVVDGQYRLTEGSQVRELHGKAAREADLQSSVQDALP</sequence>
<dbReference type="Gene3D" id="2.40.30.170">
    <property type="match status" value="1"/>
</dbReference>
<comment type="similarity">
    <text evidence="2">Belongs to the membrane fusion protein (MFP) (TC 8.A.1) family.</text>
</comment>
<gene>
    <name evidence="12" type="ORF">BKD09_32725</name>
</gene>
<feature type="domain" description="Multidrug resistance protein MdtA-like C-terminal permuted SH3" evidence="11">
    <location>
        <begin position="300"/>
        <end position="358"/>
    </location>
</feature>
<keyword evidence="7" id="KW-0175">Coiled coil</keyword>
<accession>A0A1L3FIK4</accession>
<evidence type="ECO:0000313" key="12">
    <source>
        <dbReference type="EMBL" id="APG13121.1"/>
    </source>
</evidence>
<dbReference type="InterPro" id="IPR058625">
    <property type="entry name" value="MdtA-like_BSH"/>
</dbReference>
<dbReference type="InterPro" id="IPR058624">
    <property type="entry name" value="MdtA-like_HH"/>
</dbReference>
<evidence type="ECO:0000256" key="5">
    <source>
        <dbReference type="ARBA" id="ARBA00022519"/>
    </source>
</evidence>
<evidence type="ECO:0000313" key="13">
    <source>
        <dbReference type="Proteomes" id="UP000181962"/>
    </source>
</evidence>
<evidence type="ECO:0000256" key="3">
    <source>
        <dbReference type="ARBA" id="ARBA00022448"/>
    </source>
</evidence>
<dbReference type="RefSeq" id="WP_071915314.1">
    <property type="nucleotide sequence ID" value="NZ_CP017637.1"/>
</dbReference>
<feature type="domain" description="Multidrug resistance protein MdtA-like beta-barrel" evidence="10">
    <location>
        <begin position="214"/>
        <end position="294"/>
    </location>
</feature>
<protein>
    <submittedName>
        <fullName evidence="12">Efflux transporter periplasmic adaptor subunit</fullName>
    </submittedName>
</protein>
<dbReference type="GO" id="GO:0015562">
    <property type="term" value="F:efflux transmembrane transporter activity"/>
    <property type="evidence" value="ECO:0007669"/>
    <property type="project" value="TreeGrafter"/>
</dbReference>
<comment type="subcellular location">
    <subcellularLocation>
        <location evidence="1">Cell membrane</location>
    </subcellularLocation>
</comment>
<keyword evidence="6" id="KW-0472">Membrane</keyword>
<dbReference type="GO" id="GO:1990281">
    <property type="term" value="C:efflux pump complex"/>
    <property type="evidence" value="ECO:0007669"/>
    <property type="project" value="TreeGrafter"/>
</dbReference>
<evidence type="ECO:0000256" key="2">
    <source>
        <dbReference type="ARBA" id="ARBA00009477"/>
    </source>
</evidence>
<dbReference type="Pfam" id="PF25944">
    <property type="entry name" value="Beta-barrel_RND"/>
    <property type="match status" value="1"/>
</dbReference>
<dbReference type="Gene3D" id="1.10.287.470">
    <property type="entry name" value="Helix hairpin bin"/>
    <property type="match status" value="1"/>
</dbReference>
<keyword evidence="5" id="KW-0997">Cell inner membrane</keyword>